<evidence type="ECO:0008006" key="2">
    <source>
        <dbReference type="Google" id="ProtNLM"/>
    </source>
</evidence>
<dbReference type="Gene3D" id="3.40.50.300">
    <property type="entry name" value="P-loop containing nucleotide triphosphate hydrolases"/>
    <property type="match status" value="1"/>
</dbReference>
<dbReference type="SUPFAM" id="SSF109604">
    <property type="entry name" value="HD-domain/PDEase-like"/>
    <property type="match status" value="1"/>
</dbReference>
<accession>A0A3G5A8M5</accession>
<dbReference type="InterPro" id="IPR027417">
    <property type="entry name" value="P-loop_NTPase"/>
</dbReference>
<dbReference type="EMBL" id="MK072391">
    <property type="protein sequence ID" value="AYV83620.1"/>
    <property type="molecule type" value="Genomic_DNA"/>
</dbReference>
<gene>
    <name evidence="1" type="ORF">Hyperionvirus9_37</name>
</gene>
<organism evidence="1">
    <name type="scientific">Hyperionvirus sp</name>
    <dbReference type="NCBI Taxonomy" id="2487770"/>
    <lineage>
        <taxon>Viruses</taxon>
        <taxon>Varidnaviria</taxon>
        <taxon>Bamfordvirae</taxon>
        <taxon>Nucleocytoviricota</taxon>
        <taxon>Megaviricetes</taxon>
        <taxon>Imitervirales</taxon>
        <taxon>Mimiviridae</taxon>
        <taxon>Klosneuvirinae</taxon>
    </lineage>
</organism>
<sequence length="1086" mass="123355">MAAAAAVCDEGESKYDLMDVRCKELFRTYVDEKADVEKIVAAYFAFVEVLTDKKEMRLELLDPIELGPLLKTLGEILNEPFKYLHSNGVEMKQETTTFAQMLRIIGTVNTHTIREKGKCFVCPFHLESLFVHSHLAMLISLASVSTVTKDKRKLLRHAFVGLLHDVGKYGCASTLEVTNNGRTNRWTKFPGHGEIGSGIVMMAELKYFTADERVTMARAICVHMCGYHETNKNSIKAKYAWPLLRLESAAVKDYLYHLSIADRFGAYADVSVAEDAERFIKSRDDFLSAITEPFSGKEFYKANGFHGMVIFARGMSGSGKSWIGKAISDFLVEHKCSNVIVERDQFMCYVAAKSVGEYCPEKATGERYLRYLEIYRKGDMSGKVNEEMNKAINDGLAAGKVVIVDTVMTFFKAMEHAVPTSMKAAFVVAVDVIRTDPFVQADADRMGIDVAKQIKLHGERDNFYWLPKDTKSRLKQFSSISTGKIPGEFSRVQPRLVHTVTWNLGREELFRQLTELIKPLNDIDRAPIATDEDMDIVTYVNHLFGTYGFENMCEFVRSKGFTVVTPMQYKDTVFEKRIIRIKYLDNCRLWRPKWARQSRGVVLFLREDIGKWVCIKYQLQRGAEILTGLHLKAGIDETESASIKELDIFDDIQQDTIKRLLEGRDLEGILSFKSDGSLLGVGMYGGVYGEIVRSLIAISKDPLANCLVELADEMKLGFVPTLSSQATFLLGSDMYDYMVTAIAGDVEIKGESPVEMFRKIGRLFLGKIGKFYDVFRERYPEAHHDIMTLSFEARCKNRTTLWGNHHNELAISYDSSGLKVLGVSYGDTAIGYMPHQRFSDINNLVGFDEPIWWNIRHSKDIENIMIDLSKCIRRTGFDEEFVRLHPPANKYPIGKIIIDYEGFVFYRVTDTGLFDYSKIKTEEYYKAHKFKIENVKYLIALYDTASHIFPLTRTVKGFFSDTEALLSGTCVEMMRLLSEPVEKNPLYGSLIEKAKISFVKQSPETKMKMLVNASGEFKQLAFEIFNIHFPAIRRSTIDRGEIDGVIKELVMKLAPWNPAVATRLTTMIAESHQLIARLFDICLNST</sequence>
<reference evidence="1" key="1">
    <citation type="submission" date="2018-10" db="EMBL/GenBank/DDBJ databases">
        <title>Hidden diversity of soil giant viruses.</title>
        <authorList>
            <person name="Schulz F."/>
            <person name="Alteio L."/>
            <person name="Goudeau D."/>
            <person name="Ryan E.M."/>
            <person name="Malmstrom R.R."/>
            <person name="Blanchard J."/>
            <person name="Woyke T."/>
        </authorList>
    </citation>
    <scope>NUCLEOTIDE SEQUENCE</scope>
    <source>
        <strain evidence="1">HYV1</strain>
    </source>
</reference>
<proteinExistence type="predicted"/>
<dbReference type="SUPFAM" id="SSF52540">
    <property type="entry name" value="P-loop containing nucleoside triphosphate hydrolases"/>
    <property type="match status" value="1"/>
</dbReference>
<name>A0A3G5A8M5_9VIRU</name>
<evidence type="ECO:0000313" key="1">
    <source>
        <dbReference type="EMBL" id="AYV83620.1"/>
    </source>
</evidence>
<protein>
    <recommendedName>
        <fullName evidence="2">HD domain-containing protein</fullName>
    </recommendedName>
</protein>